<dbReference type="OrthoDB" id="5174513at2"/>
<dbReference type="InterPro" id="IPR036388">
    <property type="entry name" value="WH-like_DNA-bd_sf"/>
</dbReference>
<organism evidence="4 5">
    <name type="scientific">Nesterenkonia alkaliphila</name>
    <dbReference type="NCBI Taxonomy" id="1463631"/>
    <lineage>
        <taxon>Bacteria</taxon>
        <taxon>Bacillati</taxon>
        <taxon>Actinomycetota</taxon>
        <taxon>Actinomycetes</taxon>
        <taxon>Micrococcales</taxon>
        <taxon>Micrococcaceae</taxon>
        <taxon>Nesterenkonia</taxon>
    </lineage>
</organism>
<feature type="compositionally biased region" description="Basic and acidic residues" evidence="2">
    <location>
        <begin position="32"/>
        <end position="43"/>
    </location>
</feature>
<accession>A0A7K1UMF9</accession>
<dbReference type="Gene3D" id="1.10.10.10">
    <property type="entry name" value="Winged helix-like DNA-binding domain superfamily/Winged helix DNA-binding domain"/>
    <property type="match status" value="1"/>
</dbReference>
<evidence type="ECO:0000259" key="3">
    <source>
        <dbReference type="Pfam" id="PF09339"/>
    </source>
</evidence>
<dbReference type="SUPFAM" id="SSF53067">
    <property type="entry name" value="Actin-like ATPase domain"/>
    <property type="match status" value="2"/>
</dbReference>
<dbReference type="GO" id="GO:0006355">
    <property type="term" value="P:regulation of DNA-templated transcription"/>
    <property type="evidence" value="ECO:0007669"/>
    <property type="project" value="InterPro"/>
</dbReference>
<dbReference type="InterPro" id="IPR000600">
    <property type="entry name" value="ROK"/>
</dbReference>
<feature type="domain" description="HTH iclR-type" evidence="3">
    <location>
        <begin position="87"/>
        <end position="123"/>
    </location>
</feature>
<protein>
    <submittedName>
        <fullName evidence="4">ROK family protein</fullName>
    </submittedName>
</protein>
<dbReference type="Gene3D" id="3.30.420.40">
    <property type="match status" value="2"/>
</dbReference>
<dbReference type="AlphaFoldDB" id="A0A7K1UMF9"/>
<gene>
    <name evidence="4" type="ORF">GNZ21_15070</name>
</gene>
<dbReference type="Pfam" id="PF00480">
    <property type="entry name" value="ROK"/>
    <property type="match status" value="1"/>
</dbReference>
<dbReference type="Proteomes" id="UP000460157">
    <property type="component" value="Unassembled WGS sequence"/>
</dbReference>
<dbReference type="SUPFAM" id="SSF46785">
    <property type="entry name" value="Winged helix' DNA-binding domain"/>
    <property type="match status" value="1"/>
</dbReference>
<dbReference type="PANTHER" id="PTHR18964">
    <property type="entry name" value="ROK (REPRESSOR, ORF, KINASE) FAMILY"/>
    <property type="match status" value="1"/>
</dbReference>
<comment type="similarity">
    <text evidence="1">Belongs to the ROK (NagC/XylR) family.</text>
</comment>
<dbReference type="InterPro" id="IPR043129">
    <property type="entry name" value="ATPase_NBD"/>
</dbReference>
<keyword evidence="5" id="KW-1185">Reference proteome</keyword>
<name>A0A7K1UMF9_9MICC</name>
<dbReference type="GO" id="GO:0003677">
    <property type="term" value="F:DNA binding"/>
    <property type="evidence" value="ECO:0007669"/>
    <property type="project" value="InterPro"/>
</dbReference>
<feature type="region of interest" description="Disordered" evidence="2">
    <location>
        <begin position="21"/>
        <end position="43"/>
    </location>
</feature>
<evidence type="ECO:0000313" key="4">
    <source>
        <dbReference type="EMBL" id="MVT27657.1"/>
    </source>
</evidence>
<dbReference type="InterPro" id="IPR005471">
    <property type="entry name" value="Tscrpt_reg_IclR_N"/>
</dbReference>
<dbReference type="EMBL" id="WRPM01000102">
    <property type="protein sequence ID" value="MVT27657.1"/>
    <property type="molecule type" value="Genomic_DNA"/>
</dbReference>
<dbReference type="InterPro" id="IPR036390">
    <property type="entry name" value="WH_DNA-bd_sf"/>
</dbReference>
<evidence type="ECO:0000256" key="1">
    <source>
        <dbReference type="ARBA" id="ARBA00006479"/>
    </source>
</evidence>
<sequence length="471" mass="49208">MMWNGSGSLARLGRRSLTRGLTGVARNGNGHIHGEHNGTAEDDAARHDFLRPQRRDRPPHSEALRPGARQETLREANLLLITEEIFASAEPLSRADLSIRTGMTRSTVSRLVDDLLAAGIVREGSPMVGPTRGRPAVPLTPARKTLAGLGVEVNVDFMAVRALDLTGSVLAEALVERDYRGSDPVSVLREAGELAAGVSAQAQESGAQVVGTVVAMPGLVGSDERSLLLAPNLGWRDIDTVELLTAAAGQEPFGQFISVANEAKLAALAVAQELTEADGEEQTFLFVSAQMGIGSAVVIDGVVNPGPHGWAGELGHLSVEPAGPECRCGATGCLEVYAGKRALLTAAGLGPNVAAADLMQLAREEDSSDDSAAETARAAISRAGWALGVALAGAMNVLDVHEIVLGGEFAPLTDLLRPRIEEELQRRVLASQWAAFRVRESGTGPAPAVTGGAMLALRAVVDAPQMWVPAS</sequence>
<evidence type="ECO:0000256" key="2">
    <source>
        <dbReference type="SAM" id="MobiDB-lite"/>
    </source>
</evidence>
<feature type="compositionally biased region" description="Low complexity" evidence="2">
    <location>
        <begin position="21"/>
        <end position="30"/>
    </location>
</feature>
<proteinExistence type="inferred from homology"/>
<dbReference type="PANTHER" id="PTHR18964:SF149">
    <property type="entry name" value="BIFUNCTIONAL UDP-N-ACETYLGLUCOSAMINE 2-EPIMERASE_N-ACETYLMANNOSAMINE KINASE"/>
    <property type="match status" value="1"/>
</dbReference>
<dbReference type="Pfam" id="PF09339">
    <property type="entry name" value="HTH_IclR"/>
    <property type="match status" value="1"/>
</dbReference>
<reference evidence="4 5" key="1">
    <citation type="submission" date="2019-12" db="EMBL/GenBank/DDBJ databases">
        <title>Nesterenkonia muleiensis sp. nov., a novel actinobacterium isolated from sap of Populus euphratica.</title>
        <authorList>
            <person name="Wang R."/>
        </authorList>
    </citation>
    <scope>NUCLEOTIDE SEQUENCE [LARGE SCALE GENOMIC DNA]</scope>
    <source>
        <strain evidence="4 5">F10</strain>
    </source>
</reference>
<evidence type="ECO:0000313" key="5">
    <source>
        <dbReference type="Proteomes" id="UP000460157"/>
    </source>
</evidence>
<comment type="caution">
    <text evidence="4">The sequence shown here is derived from an EMBL/GenBank/DDBJ whole genome shotgun (WGS) entry which is preliminary data.</text>
</comment>